<dbReference type="InterPro" id="IPR017441">
    <property type="entry name" value="Protein_kinase_ATP_BS"/>
</dbReference>
<dbReference type="PROSITE" id="PS50011">
    <property type="entry name" value="PROTEIN_KINASE_DOM"/>
    <property type="match status" value="1"/>
</dbReference>
<evidence type="ECO:0000256" key="6">
    <source>
        <dbReference type="ARBA" id="ARBA00022840"/>
    </source>
</evidence>
<dbReference type="EMBL" id="ML977224">
    <property type="protein sequence ID" value="KAF1980742.1"/>
    <property type="molecule type" value="Genomic_DNA"/>
</dbReference>
<dbReference type="EC" id="2.7.11.1" evidence="1"/>
<dbReference type="InterPro" id="IPR011009">
    <property type="entry name" value="Kinase-like_dom_sf"/>
</dbReference>
<dbReference type="GO" id="GO:0005524">
    <property type="term" value="F:ATP binding"/>
    <property type="evidence" value="ECO:0007669"/>
    <property type="project" value="UniProtKB-UniRule"/>
</dbReference>
<dbReference type="OrthoDB" id="354826at2759"/>
<dbReference type="Gene3D" id="1.10.510.10">
    <property type="entry name" value="Transferase(Phosphotransferase) domain 1"/>
    <property type="match status" value="1"/>
</dbReference>
<proteinExistence type="predicted"/>
<protein>
    <recommendedName>
        <fullName evidence="1">non-specific serine/threonine protein kinase</fullName>
        <ecNumber evidence="1">2.7.11.1</ecNumber>
    </recommendedName>
</protein>
<accession>A0A6G1GIQ8</accession>
<evidence type="ECO:0000256" key="8">
    <source>
        <dbReference type="ARBA" id="ARBA00048679"/>
    </source>
</evidence>
<dbReference type="GO" id="GO:0004674">
    <property type="term" value="F:protein serine/threonine kinase activity"/>
    <property type="evidence" value="ECO:0007669"/>
    <property type="project" value="UniProtKB-KW"/>
</dbReference>
<sequence>MGNSSSKSVVWTDEVCLRHFKLLRVVGKGAFGKVRIIEHRQNGLQFALKYIRKDEVVRSESVKNIVRERKMLEQLQHNFLCNLRYSFQDVEYIYLALDLMTGGDLRFHICRKTFTEEAVRFWISELACALRYIHKQGIVHRDIKPDNVLLDCDGHVHLADFNVASNFTPNRPLTSKSGTLAYLAPEVYTGRGYLSEVDWWSLGVLYYECIYGRRPYEASTHDRLAQKILKTEPLYPTTKPPVSIPCENSIRALLEKDITLRIGASSFKAFTEAPFFEELDFEALEDKRIDPVFRPSSEKTNFDATYDLEELLLEEAPLEARARRQKPREQLKTGASAQEIREDRLYRMIEQDFDPFDYTKFRGKQKGGASSPHSTGSPIANHSGHFSDSIGNVAIPSGAVTATNSPNGSPPLPAAPIASSGGPQRDFSEFFQGAYTAYPISDAGPMSGQVTPASSYSPVAANATPGRPRAGTRSGSVGRPARPDGVRRNPSEIWSEPTDPSAAFHAPGKEGEGKDPAQQGAATHGKETDKKPSGMLGFLSRKKGRDRSPKAKERGVLGKEGARQVVQQNN</sequence>
<keyword evidence="13" id="KW-1185">Reference proteome</keyword>
<dbReference type="AlphaFoldDB" id="A0A6G1GIQ8"/>
<keyword evidence="4 9" id="KW-0547">Nucleotide-binding</keyword>
<evidence type="ECO:0000256" key="5">
    <source>
        <dbReference type="ARBA" id="ARBA00022777"/>
    </source>
</evidence>
<evidence type="ECO:0000313" key="12">
    <source>
        <dbReference type="EMBL" id="KAF1980742.1"/>
    </source>
</evidence>
<feature type="region of interest" description="Disordered" evidence="10">
    <location>
        <begin position="360"/>
        <end position="426"/>
    </location>
</feature>
<evidence type="ECO:0000256" key="9">
    <source>
        <dbReference type="PROSITE-ProRule" id="PRU10141"/>
    </source>
</evidence>
<feature type="domain" description="Protein kinase" evidence="11">
    <location>
        <begin position="20"/>
        <end position="276"/>
    </location>
</feature>
<reference evidence="12" key="1">
    <citation type="journal article" date="2020" name="Stud. Mycol.">
        <title>101 Dothideomycetes genomes: a test case for predicting lifestyles and emergence of pathogens.</title>
        <authorList>
            <person name="Haridas S."/>
            <person name="Albert R."/>
            <person name="Binder M."/>
            <person name="Bloem J."/>
            <person name="Labutti K."/>
            <person name="Salamov A."/>
            <person name="Andreopoulos B."/>
            <person name="Baker S."/>
            <person name="Barry K."/>
            <person name="Bills G."/>
            <person name="Bluhm B."/>
            <person name="Cannon C."/>
            <person name="Castanera R."/>
            <person name="Culley D."/>
            <person name="Daum C."/>
            <person name="Ezra D."/>
            <person name="Gonzalez J."/>
            <person name="Henrissat B."/>
            <person name="Kuo A."/>
            <person name="Liang C."/>
            <person name="Lipzen A."/>
            <person name="Lutzoni F."/>
            <person name="Magnuson J."/>
            <person name="Mondo S."/>
            <person name="Nolan M."/>
            <person name="Ohm R."/>
            <person name="Pangilinan J."/>
            <person name="Park H.-J."/>
            <person name="Ramirez L."/>
            <person name="Alfaro M."/>
            <person name="Sun H."/>
            <person name="Tritt A."/>
            <person name="Yoshinaga Y."/>
            <person name="Zwiers L.-H."/>
            <person name="Turgeon B."/>
            <person name="Goodwin S."/>
            <person name="Spatafora J."/>
            <person name="Crous P."/>
            <person name="Grigoriev I."/>
        </authorList>
    </citation>
    <scope>NUCLEOTIDE SEQUENCE</scope>
    <source>
        <strain evidence="12">CBS 113979</strain>
    </source>
</reference>
<feature type="region of interest" description="Disordered" evidence="10">
    <location>
        <begin position="447"/>
        <end position="570"/>
    </location>
</feature>
<dbReference type="PANTHER" id="PTHR24356">
    <property type="entry name" value="SERINE/THREONINE-PROTEIN KINASE"/>
    <property type="match status" value="1"/>
</dbReference>
<dbReference type="FunFam" id="1.10.510.10:FF:000469">
    <property type="entry name" value="Serine/threonine-protein kinase 32B"/>
    <property type="match status" value="1"/>
</dbReference>
<dbReference type="PANTHER" id="PTHR24356:SF422">
    <property type="entry name" value="PROTEIN KINASE DOMAIN-CONTAINING PROTEIN"/>
    <property type="match status" value="1"/>
</dbReference>
<dbReference type="CDD" id="cd05578">
    <property type="entry name" value="STKc_Yank1"/>
    <property type="match status" value="1"/>
</dbReference>
<feature type="binding site" evidence="9">
    <location>
        <position position="53"/>
    </location>
    <ligand>
        <name>ATP</name>
        <dbReference type="ChEBI" id="CHEBI:30616"/>
    </ligand>
</feature>
<dbReference type="PROSITE" id="PS00107">
    <property type="entry name" value="PROTEIN_KINASE_ATP"/>
    <property type="match status" value="1"/>
</dbReference>
<evidence type="ECO:0000256" key="2">
    <source>
        <dbReference type="ARBA" id="ARBA00022527"/>
    </source>
</evidence>
<feature type="compositionally biased region" description="Polar residues" evidence="10">
    <location>
        <begin position="371"/>
        <end position="390"/>
    </location>
</feature>
<comment type="catalytic activity">
    <reaction evidence="8">
        <text>L-seryl-[protein] + ATP = O-phospho-L-seryl-[protein] + ADP + H(+)</text>
        <dbReference type="Rhea" id="RHEA:17989"/>
        <dbReference type="Rhea" id="RHEA-COMP:9863"/>
        <dbReference type="Rhea" id="RHEA-COMP:11604"/>
        <dbReference type="ChEBI" id="CHEBI:15378"/>
        <dbReference type="ChEBI" id="CHEBI:29999"/>
        <dbReference type="ChEBI" id="CHEBI:30616"/>
        <dbReference type="ChEBI" id="CHEBI:83421"/>
        <dbReference type="ChEBI" id="CHEBI:456216"/>
        <dbReference type="EC" id="2.7.11.1"/>
    </reaction>
</comment>
<dbReference type="InterPro" id="IPR000719">
    <property type="entry name" value="Prot_kinase_dom"/>
</dbReference>
<evidence type="ECO:0000256" key="10">
    <source>
        <dbReference type="SAM" id="MobiDB-lite"/>
    </source>
</evidence>
<dbReference type="SUPFAM" id="SSF56112">
    <property type="entry name" value="Protein kinase-like (PK-like)"/>
    <property type="match status" value="1"/>
</dbReference>
<evidence type="ECO:0000259" key="11">
    <source>
        <dbReference type="PROSITE" id="PS50011"/>
    </source>
</evidence>
<dbReference type="Pfam" id="PF00069">
    <property type="entry name" value="Pkinase"/>
    <property type="match status" value="1"/>
</dbReference>
<dbReference type="Proteomes" id="UP000800041">
    <property type="component" value="Unassembled WGS sequence"/>
</dbReference>
<evidence type="ECO:0000256" key="3">
    <source>
        <dbReference type="ARBA" id="ARBA00022679"/>
    </source>
</evidence>
<evidence type="ECO:0000313" key="13">
    <source>
        <dbReference type="Proteomes" id="UP000800041"/>
    </source>
</evidence>
<dbReference type="InterPro" id="IPR008271">
    <property type="entry name" value="Ser/Thr_kinase_AS"/>
</dbReference>
<feature type="compositionally biased region" description="Basic and acidic residues" evidence="10">
    <location>
        <begin position="481"/>
        <end position="490"/>
    </location>
</feature>
<organism evidence="12 13">
    <name type="scientific">Aulographum hederae CBS 113979</name>
    <dbReference type="NCBI Taxonomy" id="1176131"/>
    <lineage>
        <taxon>Eukaryota</taxon>
        <taxon>Fungi</taxon>
        <taxon>Dikarya</taxon>
        <taxon>Ascomycota</taxon>
        <taxon>Pezizomycotina</taxon>
        <taxon>Dothideomycetes</taxon>
        <taxon>Pleosporomycetidae</taxon>
        <taxon>Aulographales</taxon>
        <taxon>Aulographaceae</taxon>
    </lineage>
</organism>
<dbReference type="PROSITE" id="PS00108">
    <property type="entry name" value="PROTEIN_KINASE_ST"/>
    <property type="match status" value="1"/>
</dbReference>
<dbReference type="InterPro" id="IPR050236">
    <property type="entry name" value="Ser_Thr_kinase_AGC"/>
</dbReference>
<dbReference type="GO" id="GO:0035556">
    <property type="term" value="P:intracellular signal transduction"/>
    <property type="evidence" value="ECO:0007669"/>
    <property type="project" value="TreeGrafter"/>
</dbReference>
<evidence type="ECO:0000256" key="1">
    <source>
        <dbReference type="ARBA" id="ARBA00012513"/>
    </source>
</evidence>
<keyword evidence="5 12" id="KW-0418">Kinase</keyword>
<name>A0A6G1GIQ8_9PEZI</name>
<evidence type="ECO:0000256" key="4">
    <source>
        <dbReference type="ARBA" id="ARBA00022741"/>
    </source>
</evidence>
<keyword evidence="2" id="KW-0723">Serine/threonine-protein kinase</keyword>
<dbReference type="SMART" id="SM00220">
    <property type="entry name" value="S_TKc"/>
    <property type="match status" value="1"/>
</dbReference>
<feature type="compositionally biased region" description="Basic and acidic residues" evidence="10">
    <location>
        <begin position="546"/>
        <end position="562"/>
    </location>
</feature>
<comment type="catalytic activity">
    <reaction evidence="7">
        <text>L-threonyl-[protein] + ATP = O-phospho-L-threonyl-[protein] + ADP + H(+)</text>
        <dbReference type="Rhea" id="RHEA:46608"/>
        <dbReference type="Rhea" id="RHEA-COMP:11060"/>
        <dbReference type="Rhea" id="RHEA-COMP:11605"/>
        <dbReference type="ChEBI" id="CHEBI:15378"/>
        <dbReference type="ChEBI" id="CHEBI:30013"/>
        <dbReference type="ChEBI" id="CHEBI:30616"/>
        <dbReference type="ChEBI" id="CHEBI:61977"/>
        <dbReference type="ChEBI" id="CHEBI:456216"/>
        <dbReference type="EC" id="2.7.11.1"/>
    </reaction>
</comment>
<feature type="compositionally biased region" description="Polar residues" evidence="10">
    <location>
        <begin position="448"/>
        <end position="457"/>
    </location>
</feature>
<keyword evidence="3" id="KW-0808">Transferase</keyword>
<dbReference type="Gene3D" id="3.30.200.20">
    <property type="entry name" value="Phosphorylase Kinase, domain 1"/>
    <property type="match status" value="1"/>
</dbReference>
<evidence type="ECO:0000256" key="7">
    <source>
        <dbReference type="ARBA" id="ARBA00047899"/>
    </source>
</evidence>
<keyword evidence="6 9" id="KW-0067">ATP-binding</keyword>
<gene>
    <name evidence="12" type="ORF">K402DRAFT_425986</name>
</gene>